<evidence type="ECO:0000256" key="11">
    <source>
        <dbReference type="ARBA" id="ARBA00025614"/>
    </source>
</evidence>
<comment type="similarity">
    <text evidence="1 13">Belongs to the ATPase B chain family.</text>
</comment>
<keyword evidence="3 13" id="KW-0138">CF(0)</keyword>
<evidence type="ECO:0000256" key="7">
    <source>
        <dbReference type="ARBA" id="ARBA00023065"/>
    </source>
</evidence>
<evidence type="ECO:0000256" key="8">
    <source>
        <dbReference type="ARBA" id="ARBA00023136"/>
    </source>
</evidence>
<evidence type="ECO:0000256" key="12">
    <source>
        <dbReference type="ARBA" id="ARBA00037847"/>
    </source>
</evidence>
<evidence type="ECO:0000256" key="6">
    <source>
        <dbReference type="ARBA" id="ARBA00022989"/>
    </source>
</evidence>
<proteinExistence type="inferred from homology"/>
<evidence type="ECO:0000256" key="1">
    <source>
        <dbReference type="ARBA" id="ARBA00005513"/>
    </source>
</evidence>
<dbReference type="Proteomes" id="UP000236728">
    <property type="component" value="Unassembled WGS sequence"/>
</dbReference>
<dbReference type="EMBL" id="FNVA01000004">
    <property type="protein sequence ID" value="SEG34332.1"/>
    <property type="molecule type" value="Genomic_DNA"/>
</dbReference>
<evidence type="ECO:0000256" key="2">
    <source>
        <dbReference type="ARBA" id="ARBA00022448"/>
    </source>
</evidence>
<dbReference type="OrthoDB" id="122870at2"/>
<evidence type="ECO:0000256" key="4">
    <source>
        <dbReference type="ARBA" id="ARBA00022692"/>
    </source>
</evidence>
<evidence type="ECO:0000256" key="9">
    <source>
        <dbReference type="ARBA" id="ARBA00023310"/>
    </source>
</evidence>
<keyword evidence="2 13" id="KW-0813">Transport</keyword>
<keyword evidence="4 13" id="KW-0812">Transmembrane</keyword>
<evidence type="ECO:0000256" key="15">
    <source>
        <dbReference type="SAM" id="Phobius"/>
    </source>
</evidence>
<dbReference type="Pfam" id="PF00430">
    <property type="entry name" value="ATP-synt_B"/>
    <property type="match status" value="1"/>
</dbReference>
<keyword evidence="7 13" id="KW-0406">Ion transport</keyword>
<evidence type="ECO:0000313" key="16">
    <source>
        <dbReference type="EMBL" id="SEG34332.1"/>
    </source>
</evidence>
<comment type="function">
    <text evidence="10">F(1)F(0) ATP synthase produces ATP from ADP in the presence of a proton or sodium gradient. F-type ATPases consist of two structural domains, F(1) containing the extramembraneous catalytic core and F(0) containing the membrane proton channel, linked together by a central stalk and a peripheral stalk. During catalysis, ATP synthesis in the catalytic domain of F(1) is coupled via a rotary mechanism of the central stalk subunits to proton translocation.</text>
</comment>
<sequence length="154" mass="16977">MDILTQLGGLVLGSVPTIVLFVLLIVAYNVLVRKPLAKTLAERNARTGGAVEQAREAIAAAEQKTALYEEKLRTVRMELQTEREKRVAEWNSDREHALGVARDAARLKVDVARKEIEDSTASARQQIEDATAMLSEQILRAVMPSGAPRSEVQQ</sequence>
<gene>
    <name evidence="16" type="ORF">SAMN05421819_2592</name>
</gene>
<evidence type="ECO:0000256" key="13">
    <source>
        <dbReference type="RuleBase" id="RU003848"/>
    </source>
</evidence>
<dbReference type="CDD" id="cd06503">
    <property type="entry name" value="ATP-synt_Fo_b"/>
    <property type="match status" value="1"/>
</dbReference>
<feature type="coiled-coil region" evidence="14">
    <location>
        <begin position="51"/>
        <end position="78"/>
    </location>
</feature>
<dbReference type="RefSeq" id="WP_103933479.1">
    <property type="nucleotide sequence ID" value="NZ_FNVA01000004.1"/>
</dbReference>
<keyword evidence="5 13" id="KW-0375">Hydrogen ion transport</keyword>
<evidence type="ECO:0000256" key="10">
    <source>
        <dbReference type="ARBA" id="ARBA00025198"/>
    </source>
</evidence>
<keyword evidence="17" id="KW-1185">Reference proteome</keyword>
<evidence type="ECO:0000313" key="17">
    <source>
        <dbReference type="Proteomes" id="UP000236728"/>
    </source>
</evidence>
<dbReference type="GO" id="GO:0046961">
    <property type="term" value="F:proton-transporting ATPase activity, rotational mechanism"/>
    <property type="evidence" value="ECO:0007669"/>
    <property type="project" value="TreeGrafter"/>
</dbReference>
<evidence type="ECO:0000256" key="14">
    <source>
        <dbReference type="SAM" id="Coils"/>
    </source>
</evidence>
<dbReference type="InterPro" id="IPR002146">
    <property type="entry name" value="ATP_synth_b/b'su_bac/chlpt"/>
</dbReference>
<dbReference type="GO" id="GO:0045259">
    <property type="term" value="C:proton-transporting ATP synthase complex"/>
    <property type="evidence" value="ECO:0007669"/>
    <property type="project" value="UniProtKB-KW"/>
</dbReference>
<dbReference type="AlphaFoldDB" id="A0A1H5ZDG1"/>
<protein>
    <submittedName>
        <fullName evidence="16">F-type H+-transporting ATPase subunit b</fullName>
    </submittedName>
</protein>
<evidence type="ECO:0000256" key="5">
    <source>
        <dbReference type="ARBA" id="ARBA00022781"/>
    </source>
</evidence>
<evidence type="ECO:0000256" key="3">
    <source>
        <dbReference type="ARBA" id="ARBA00022547"/>
    </source>
</evidence>
<organism evidence="16 17">
    <name type="scientific">Bryocella elongata</name>
    <dbReference type="NCBI Taxonomy" id="863522"/>
    <lineage>
        <taxon>Bacteria</taxon>
        <taxon>Pseudomonadati</taxon>
        <taxon>Acidobacteriota</taxon>
        <taxon>Terriglobia</taxon>
        <taxon>Terriglobales</taxon>
        <taxon>Acidobacteriaceae</taxon>
        <taxon>Bryocella</taxon>
    </lineage>
</organism>
<dbReference type="PANTHER" id="PTHR33445">
    <property type="entry name" value="ATP SYNTHASE SUBUNIT B', CHLOROPLASTIC"/>
    <property type="match status" value="1"/>
</dbReference>
<name>A0A1H5ZDG1_9BACT</name>
<dbReference type="GO" id="GO:0012505">
    <property type="term" value="C:endomembrane system"/>
    <property type="evidence" value="ECO:0007669"/>
    <property type="project" value="UniProtKB-SubCell"/>
</dbReference>
<dbReference type="PANTHER" id="PTHR33445:SF2">
    <property type="entry name" value="ATP SYNTHASE SUBUNIT B', CHLOROPLASTIC"/>
    <property type="match status" value="1"/>
</dbReference>
<keyword evidence="9" id="KW-0066">ATP synthesis</keyword>
<dbReference type="GO" id="GO:0015986">
    <property type="term" value="P:proton motive force-driven ATP synthesis"/>
    <property type="evidence" value="ECO:0007669"/>
    <property type="project" value="InterPro"/>
</dbReference>
<keyword evidence="14" id="KW-0175">Coiled coil</keyword>
<reference evidence="16 17" key="1">
    <citation type="submission" date="2016-10" db="EMBL/GenBank/DDBJ databases">
        <authorList>
            <person name="de Groot N.N."/>
        </authorList>
    </citation>
    <scope>NUCLEOTIDE SEQUENCE [LARGE SCALE GENOMIC DNA]</scope>
    <source>
        <strain evidence="16 17">DSM 22489</strain>
    </source>
</reference>
<dbReference type="InterPro" id="IPR050059">
    <property type="entry name" value="ATP_synthase_B_chain"/>
</dbReference>
<keyword evidence="6 15" id="KW-1133">Transmembrane helix</keyword>
<keyword evidence="8 15" id="KW-0472">Membrane</keyword>
<feature type="transmembrane region" description="Helical" evidence="15">
    <location>
        <begin position="6"/>
        <end position="31"/>
    </location>
</feature>
<comment type="subcellular location">
    <subcellularLocation>
        <location evidence="12">Endomembrane system</location>
        <topology evidence="12">Single-pass membrane protein</topology>
    </subcellularLocation>
</comment>
<accession>A0A1H5ZDG1</accession>
<comment type="function">
    <text evidence="11">Component of the F(0) channel, it forms part of the peripheral stalk, linking F(1) to F(0). The b'-subunit is a diverged and duplicated form of b found in plants and photosynthetic bacteria.</text>
</comment>